<evidence type="ECO:0000313" key="11">
    <source>
        <dbReference type="Proteomes" id="UP000032266"/>
    </source>
</evidence>
<dbReference type="Proteomes" id="UP000032266">
    <property type="component" value="Chromosome"/>
</dbReference>
<protein>
    <submittedName>
        <fullName evidence="10">Tfp pilus assembly protein, tip-associated adhesin PilY1</fullName>
    </submittedName>
</protein>
<reference evidence="10 11" key="1">
    <citation type="submission" date="2014-01" db="EMBL/GenBank/DDBJ databases">
        <title>Full genme sequencing of cellulolytic bacterium Gynuella sunshinyii YC6258T gen. nov., sp. nov.</title>
        <authorList>
            <person name="Khan H."/>
            <person name="Chung E.J."/>
            <person name="Chung Y.R."/>
        </authorList>
    </citation>
    <scope>NUCLEOTIDE SEQUENCE [LARGE SCALE GENOMIC DNA]</scope>
    <source>
        <strain evidence="10 11">YC6258</strain>
    </source>
</reference>
<dbReference type="GO" id="GO:0046872">
    <property type="term" value="F:metal ion binding"/>
    <property type="evidence" value="ECO:0007669"/>
    <property type="project" value="UniProtKB-KW"/>
</dbReference>
<dbReference type="STRING" id="1445510.YC6258_05393"/>
<feature type="compositionally biased region" description="Polar residues" evidence="7">
    <location>
        <begin position="1178"/>
        <end position="1189"/>
    </location>
</feature>
<keyword evidence="4" id="KW-0479">Metal-binding</keyword>
<dbReference type="PATRIC" id="fig|1445510.3.peg.5354"/>
<accession>A0A0C5VVT4</accession>
<proteinExistence type="inferred from homology"/>
<dbReference type="InterPro" id="IPR008707">
    <property type="entry name" value="B-propeller_PilY1"/>
</dbReference>
<dbReference type="SUPFAM" id="SSF50998">
    <property type="entry name" value="Quinoprotein alcohol dehydrogenase-like"/>
    <property type="match status" value="1"/>
</dbReference>
<comment type="similarity">
    <text evidence="2">Belongs to the PilY1 family.</text>
</comment>
<dbReference type="InterPro" id="IPR011047">
    <property type="entry name" value="Quinoprotein_ADH-like_sf"/>
</dbReference>
<dbReference type="InterPro" id="IPR036465">
    <property type="entry name" value="vWFA_dom_sf"/>
</dbReference>
<dbReference type="EMBL" id="CP007142">
    <property type="protein sequence ID" value="AJQ97423.1"/>
    <property type="molecule type" value="Genomic_DNA"/>
</dbReference>
<gene>
    <name evidence="10" type="ORF">YC6258_05393</name>
</gene>
<dbReference type="AlphaFoldDB" id="A0A0C5VVT4"/>
<evidence type="ECO:0000256" key="7">
    <source>
        <dbReference type="SAM" id="MobiDB-lite"/>
    </source>
</evidence>
<keyword evidence="3" id="KW-1029">Fimbrium biogenesis</keyword>
<feature type="chain" id="PRO_5002183624" evidence="8">
    <location>
        <begin position="20"/>
        <end position="1238"/>
    </location>
</feature>
<dbReference type="Gene3D" id="3.40.50.410">
    <property type="entry name" value="von Willebrand factor, type A domain"/>
    <property type="match status" value="1"/>
</dbReference>
<evidence type="ECO:0000256" key="2">
    <source>
        <dbReference type="ARBA" id="ARBA00008387"/>
    </source>
</evidence>
<comment type="subcellular location">
    <subcellularLocation>
        <location evidence="1">Fimbrium</location>
    </subcellularLocation>
</comment>
<dbReference type="KEGG" id="gsn:YC6258_05393"/>
<evidence type="ECO:0000256" key="6">
    <source>
        <dbReference type="ARBA" id="ARBA00023263"/>
    </source>
</evidence>
<feature type="domain" description="PilY1 beta-propeller" evidence="9">
    <location>
        <begin position="677"/>
        <end position="909"/>
    </location>
</feature>
<evidence type="ECO:0000313" key="10">
    <source>
        <dbReference type="EMBL" id="AJQ97423.1"/>
    </source>
</evidence>
<feature type="signal peptide" evidence="8">
    <location>
        <begin position="1"/>
        <end position="19"/>
    </location>
</feature>
<evidence type="ECO:0000256" key="4">
    <source>
        <dbReference type="ARBA" id="ARBA00022723"/>
    </source>
</evidence>
<keyword evidence="8" id="KW-0732">Signal</keyword>
<evidence type="ECO:0000256" key="5">
    <source>
        <dbReference type="ARBA" id="ARBA00022837"/>
    </source>
</evidence>
<organism evidence="10 11">
    <name type="scientific">Gynuella sunshinyii YC6258</name>
    <dbReference type="NCBI Taxonomy" id="1445510"/>
    <lineage>
        <taxon>Bacteria</taxon>
        <taxon>Pseudomonadati</taxon>
        <taxon>Pseudomonadota</taxon>
        <taxon>Gammaproteobacteria</taxon>
        <taxon>Oceanospirillales</taxon>
        <taxon>Saccharospirillaceae</taxon>
        <taxon>Gynuella</taxon>
    </lineage>
</organism>
<keyword evidence="11" id="KW-1185">Reference proteome</keyword>
<keyword evidence="5" id="KW-0106">Calcium</keyword>
<evidence type="ECO:0000256" key="1">
    <source>
        <dbReference type="ARBA" id="ARBA00004561"/>
    </source>
</evidence>
<evidence type="ECO:0000256" key="3">
    <source>
        <dbReference type="ARBA" id="ARBA00022558"/>
    </source>
</evidence>
<dbReference type="HOGENOM" id="CLU_001890_1_0_6"/>
<feature type="region of interest" description="Disordered" evidence="7">
    <location>
        <begin position="1164"/>
        <end position="1189"/>
    </location>
</feature>
<keyword evidence="6" id="KW-0281">Fimbrium</keyword>
<name>A0A0C5VVT4_9GAMM</name>
<dbReference type="RefSeq" id="WP_044619168.1">
    <property type="nucleotide sequence ID" value="NZ_CP007142.1"/>
</dbReference>
<dbReference type="Pfam" id="PF05567">
    <property type="entry name" value="T4P_PilY1"/>
    <property type="match status" value="1"/>
</dbReference>
<dbReference type="GO" id="GO:0009289">
    <property type="term" value="C:pilus"/>
    <property type="evidence" value="ECO:0007669"/>
    <property type="project" value="UniProtKB-SubCell"/>
</dbReference>
<evidence type="ECO:0000256" key="8">
    <source>
        <dbReference type="SAM" id="SignalP"/>
    </source>
</evidence>
<sequence>MKRLWTSALLLLWAFPAYAGEVLLSENPLEVPVGVEPNIVFVMDDSGSMSWDAMTQTYSAGGLFINNQPGETNISDAGNIVNATYPSRWCSDGICTCQPNESWGGGYSLVAAFNGIRRDECRVAAANSWRFRNSDFNPMYYNPSRTYVPWPGRSAFTFNGEPVPYSELIEKFKQSKGIANDVLVGLDDPYNPREWMDLISDSIFLDYYGNRESPNGNELRYYEWKDTDSDGYFDNTDEITEVKISTLSATEKENFQNWFNFYRSRKLAAKGAIMNVLEDMANVRVGYTVLNGYSNDSMSVASINGSPLSVDNNKYKLFSRIGQTKADGGTPLRQALYEVGQYFSCSSTDNRFGSGACPVFTASDGGMCQKNYVVLLSDGEWSGDLSKNFGNVDQTGRFAGDSFADDQSNTLADLAMYYYRNDLRSSLDDKVSISDVDYDRSNLSKDNQDYVMHQHLKTYTVAFGLPSGVDENAIYDMYKNNVTSYAWGNNKVTDMVHAAYNGRGFFYSSNNPDELTRSLKNAFINIQGEQNGASGISLSSQSVSEGEVRLFHAMYTDDYTGELEGIPYKDGVLDESAKWLASDQLEALIEDPQQQRNVYTYNPESRKGVEFDYANLTQTQKDYFETGVSSMTLPASYNGKIGDERVRYITGDIRNDDPDYIGSNESIGQLRDRNGYLGDIVNSTPVFVGSPAYSKKRDFGEFPAGQYSTHYNSHRNRKPILYVGANDGMLHGFDTSTGDEKFAYVPNIAMPKLYEYTLPTYNHQFYVDGTPAVSEAYVGNSWKTILVGGLGAGGKGYFGLDVTDPDNLNENSVLWEFPDNLSDLDVGGDQSCLGYSFSKPTIVMTNQDGANGEKRWAAIFGNGYNAAECGGTGKHESALFVVFLDGYSAAGGWGVEGTNYVIIPTGNDEFTVDIDTDNDGNKERVTYSNGLGEPRAVDTNADGVVDYIYAGDYAGNMMRFDLRGDVNQWSSKTLFKASYNSDPTSASVGTWQPVVNQPVVIRNDEGGMVVIFSTGSWMSTSDATSNDIQSLYGVWDTLSDSDYQTILTPSSLQAQELSNHTDSIGNRQYRTVTDKSLDYSTNGYMGWKIDFDLCPSATACTKEDKGERIIRRMVLVDETLFGVTTIPSANVMCSTGNGGWLFAFKALTGGESPIGTVFDMNEDQKYDDKDQNNNQQNAAMTTAGHGNSGSSSDILIYFDENGANIGTQDKGEPTSIGVNIDLDGLTGELSWKELVSAN</sequence>
<dbReference type="OrthoDB" id="7156875at2"/>
<evidence type="ECO:0000259" key="9">
    <source>
        <dbReference type="Pfam" id="PF05567"/>
    </source>
</evidence>